<gene>
    <name evidence="1" type="ORF">SAMN04487949_0501</name>
</gene>
<dbReference type="InterPro" id="IPR023203">
    <property type="entry name" value="TTHA0068_sf"/>
</dbReference>
<name>A0A1G9PT26_9EURY</name>
<keyword evidence="2" id="KW-1185">Reference proteome</keyword>
<reference evidence="2" key="1">
    <citation type="submission" date="2016-10" db="EMBL/GenBank/DDBJ databases">
        <authorList>
            <person name="Varghese N."/>
            <person name="Submissions S."/>
        </authorList>
    </citation>
    <scope>NUCLEOTIDE SEQUENCE [LARGE SCALE GENOMIC DNA]</scope>
    <source>
        <strain evidence="2">CGMCC 1.10119</strain>
    </source>
</reference>
<sequence>MTRMDDALRAGVAVYNVGEYHAAHDAWEDEWLGLADGTDDERLLHGLIQFTAAVYHARRGNWSGATGLAESAGEYLSGLPATSHGVDLDVVRDYLAALEADPERVERAAPPKLTVEGDAVTPRDLDFAAAALAAEIVAEEYDRYDESVVAAGIDYAREELGSAQTRFITFVMDFAADVEHRDIIYQRLSEHVERRQHKKRDVEGLFD</sequence>
<dbReference type="Gene3D" id="1.10.3450.10">
    <property type="entry name" value="TTHA0068-like"/>
    <property type="match status" value="1"/>
</dbReference>
<evidence type="ECO:0000313" key="1">
    <source>
        <dbReference type="EMBL" id="SDM01397.1"/>
    </source>
</evidence>
<dbReference type="GO" id="GO:0016787">
    <property type="term" value="F:hydrolase activity"/>
    <property type="evidence" value="ECO:0007669"/>
    <property type="project" value="UniProtKB-KW"/>
</dbReference>
<dbReference type="PANTHER" id="PTHR34796">
    <property type="entry name" value="EXPRESSED PROTEIN"/>
    <property type="match status" value="1"/>
</dbReference>
<dbReference type="PANTHER" id="PTHR34796:SF1">
    <property type="entry name" value="EXPRESSED PROTEIN"/>
    <property type="match status" value="1"/>
</dbReference>
<protein>
    <submittedName>
        <fullName evidence="1">Predicted metal-dependent hydrolase</fullName>
    </submittedName>
</protein>
<dbReference type="Proteomes" id="UP000199451">
    <property type="component" value="Unassembled WGS sequence"/>
</dbReference>
<dbReference type="EMBL" id="FNHL01000001">
    <property type="protein sequence ID" value="SDM01397.1"/>
    <property type="molecule type" value="Genomic_DNA"/>
</dbReference>
<accession>A0A1G9PT26</accession>
<dbReference type="SUPFAM" id="SSF140663">
    <property type="entry name" value="TTHA0068-like"/>
    <property type="match status" value="1"/>
</dbReference>
<dbReference type="STRING" id="660521.SAMN04487949_0501"/>
<keyword evidence="1" id="KW-0378">Hydrolase</keyword>
<dbReference type="AlphaFoldDB" id="A0A1G9PT26"/>
<proteinExistence type="predicted"/>
<organism evidence="1 2">
    <name type="scientific">Halogranum gelatinilyticum</name>
    <dbReference type="NCBI Taxonomy" id="660521"/>
    <lineage>
        <taxon>Archaea</taxon>
        <taxon>Methanobacteriati</taxon>
        <taxon>Methanobacteriota</taxon>
        <taxon>Stenosarchaea group</taxon>
        <taxon>Halobacteria</taxon>
        <taxon>Halobacteriales</taxon>
        <taxon>Haloferacaceae</taxon>
    </lineage>
</organism>
<dbReference type="Pfam" id="PF03745">
    <property type="entry name" value="DUF309"/>
    <property type="match status" value="1"/>
</dbReference>
<dbReference type="InterPro" id="IPR005500">
    <property type="entry name" value="DUF309"/>
</dbReference>
<evidence type="ECO:0000313" key="2">
    <source>
        <dbReference type="Proteomes" id="UP000199451"/>
    </source>
</evidence>